<dbReference type="AlphaFoldDB" id="A0AAD5L1P7"/>
<dbReference type="InterPro" id="IPR032710">
    <property type="entry name" value="NTF2-like_dom_sf"/>
</dbReference>
<dbReference type="GO" id="GO:0005739">
    <property type="term" value="C:mitochondrion"/>
    <property type="evidence" value="ECO:0007669"/>
    <property type="project" value="UniProtKB-SubCell"/>
</dbReference>
<dbReference type="PANTHER" id="PTHR28554">
    <property type="entry name" value="39S RIBOSOMAL PROTEIN L45, MITOCHONDRIAL"/>
    <property type="match status" value="1"/>
</dbReference>
<dbReference type="SUPFAM" id="SSF50630">
    <property type="entry name" value="Acid proteases"/>
    <property type="match status" value="1"/>
</dbReference>
<evidence type="ECO:0000256" key="2">
    <source>
        <dbReference type="ARBA" id="ARBA00022946"/>
    </source>
</evidence>
<evidence type="ECO:0000313" key="12">
    <source>
        <dbReference type="Proteomes" id="UP000820818"/>
    </source>
</evidence>
<accession>A0AAD5L1P7</accession>
<gene>
    <name evidence="11" type="ORF">GHT06_019653</name>
</gene>
<evidence type="ECO:0000256" key="9">
    <source>
        <dbReference type="SAM" id="MobiDB-lite"/>
    </source>
</evidence>
<keyword evidence="12" id="KW-1185">Reference proteome</keyword>
<dbReference type="Gene3D" id="3.10.450.240">
    <property type="match status" value="1"/>
</dbReference>
<feature type="region of interest" description="Disordered" evidence="9">
    <location>
        <begin position="577"/>
        <end position="620"/>
    </location>
</feature>
<evidence type="ECO:0000259" key="10">
    <source>
        <dbReference type="SMART" id="SM00978"/>
    </source>
</evidence>
<keyword evidence="2" id="KW-0809">Transit peptide</keyword>
<proteinExistence type="inferred from homology"/>
<protein>
    <recommendedName>
        <fullName evidence="7">Large ribosomal subunit protein mL45</fullName>
    </recommendedName>
    <alternativeName>
        <fullName evidence="8">39S ribosomal protein L45, mitochondrial</fullName>
    </alternativeName>
</protein>
<dbReference type="SUPFAM" id="SSF54427">
    <property type="entry name" value="NTF2-like"/>
    <property type="match status" value="1"/>
</dbReference>
<organism evidence="11 12">
    <name type="scientific">Daphnia sinensis</name>
    <dbReference type="NCBI Taxonomy" id="1820382"/>
    <lineage>
        <taxon>Eukaryota</taxon>
        <taxon>Metazoa</taxon>
        <taxon>Ecdysozoa</taxon>
        <taxon>Arthropoda</taxon>
        <taxon>Crustacea</taxon>
        <taxon>Branchiopoda</taxon>
        <taxon>Diplostraca</taxon>
        <taxon>Cladocera</taxon>
        <taxon>Anomopoda</taxon>
        <taxon>Daphniidae</taxon>
        <taxon>Daphnia</taxon>
        <taxon>Daphnia similis group</taxon>
    </lineage>
</organism>
<dbReference type="InterPro" id="IPR051975">
    <property type="entry name" value="mtLSU_mL45"/>
</dbReference>
<dbReference type="Proteomes" id="UP000820818">
    <property type="component" value="Linkage Group LG8"/>
</dbReference>
<evidence type="ECO:0000256" key="5">
    <source>
        <dbReference type="ARBA" id="ARBA00023274"/>
    </source>
</evidence>
<reference evidence="11 12" key="1">
    <citation type="submission" date="2022-05" db="EMBL/GenBank/DDBJ databases">
        <title>A multi-omics perspective on studying reproductive biology in Daphnia sinensis.</title>
        <authorList>
            <person name="Jia J."/>
        </authorList>
    </citation>
    <scope>NUCLEOTIDE SEQUENCE [LARGE SCALE GENOMIC DNA]</scope>
    <source>
        <strain evidence="11 12">WSL</strain>
    </source>
</reference>
<dbReference type="InterPro" id="IPR021109">
    <property type="entry name" value="Peptidase_aspartic_dom_sf"/>
</dbReference>
<feature type="compositionally biased region" description="Basic and acidic residues" evidence="9">
    <location>
        <begin position="608"/>
        <end position="620"/>
    </location>
</feature>
<dbReference type="Pfam" id="PF04280">
    <property type="entry name" value="Tim44"/>
    <property type="match status" value="1"/>
</dbReference>
<keyword evidence="5" id="KW-0687">Ribonucleoprotein</keyword>
<sequence length="620" mass="70536">MNSLAQFTCFRTLLASSLKTTYQRNMPALNAGIQVRERHTKHWDPKFKKLRKLKVQKVKLPDFREDDNISELTPDQIRSRMKEQGLLPPRSWMERPITISATGSVFEPYIPPEGDGKLSSLTLGGAKQSMEFLSKKSKSMLAVRKIRSFEDNFSPSTFAEEAQDIYIKAHKALAEKDYDTLHQCVTELCFPLMTDDLKMCTTRWQFLKSLEPPRVVHARCTDVINKENIFSQVTVRFHTQQTLAVYDRFGRLLYGSEVVAKDVLEYVVFEKHLANSYGLWRIHEKIIPDWMPVREPGRKTYVQQKPVVETEPVADSAAGLLGASKGRNSKRKMANVPAQKTTSESAKPPIIYNSLSTYLLPIVINDKPELGRPQLEPATTKRYSATGVEVVLMGHFTARIRYAGRLFLLPLTVSNRTDTRNLMGRRWFPALHLDWNIIFHCIPAAHVMRKQTEKERQLALETSKRTCPFYVHVKVEGVNLRMLLDTGATQSKITVSQWQMIGKPLLQPTSIIIHDTSNTVMPLVGRCIINVEYNGQRGLLPLLVSGGANGYAVIGTDWFKKIRFDFNNIFESMTFQQAPKSSTGQTSEPEKSRAQNPPKAYQNSNTDAEMKGKRELQKVT</sequence>
<evidence type="ECO:0000256" key="8">
    <source>
        <dbReference type="ARBA" id="ARBA00043031"/>
    </source>
</evidence>
<comment type="subcellular location">
    <subcellularLocation>
        <location evidence="1">Mitochondrion</location>
    </subcellularLocation>
</comment>
<keyword evidence="3" id="KW-0689">Ribosomal protein</keyword>
<evidence type="ECO:0000256" key="6">
    <source>
        <dbReference type="ARBA" id="ARBA00038073"/>
    </source>
</evidence>
<evidence type="ECO:0000256" key="1">
    <source>
        <dbReference type="ARBA" id="ARBA00004173"/>
    </source>
</evidence>
<dbReference type="SMART" id="SM00978">
    <property type="entry name" value="Tim44"/>
    <property type="match status" value="1"/>
</dbReference>
<dbReference type="PANTHER" id="PTHR28554:SF1">
    <property type="entry name" value="LARGE RIBOSOMAL SUBUNIT PROTEIN ML45"/>
    <property type="match status" value="1"/>
</dbReference>
<evidence type="ECO:0000256" key="7">
    <source>
        <dbReference type="ARBA" id="ARBA00039448"/>
    </source>
</evidence>
<evidence type="ECO:0000256" key="3">
    <source>
        <dbReference type="ARBA" id="ARBA00022980"/>
    </source>
</evidence>
<keyword evidence="4" id="KW-0496">Mitochondrion</keyword>
<dbReference type="Gene3D" id="2.40.70.10">
    <property type="entry name" value="Acid Proteases"/>
    <property type="match status" value="1"/>
</dbReference>
<feature type="domain" description="Tim44-like" evidence="10">
    <location>
        <begin position="139"/>
        <end position="287"/>
    </location>
</feature>
<evidence type="ECO:0000313" key="11">
    <source>
        <dbReference type="EMBL" id="KAI9554381.1"/>
    </source>
</evidence>
<dbReference type="InterPro" id="IPR007379">
    <property type="entry name" value="Tim44-like_dom"/>
</dbReference>
<dbReference type="FunFam" id="3.10.450.240:FF:000003">
    <property type="entry name" value="39S ribosomal protein L45, mitochondrial"/>
    <property type="match status" value="1"/>
</dbReference>
<name>A0AAD5L1P7_9CRUS</name>
<feature type="compositionally biased region" description="Polar residues" evidence="9">
    <location>
        <begin position="577"/>
        <end position="587"/>
    </location>
</feature>
<dbReference type="GO" id="GO:1990904">
    <property type="term" value="C:ribonucleoprotein complex"/>
    <property type="evidence" value="ECO:0007669"/>
    <property type="project" value="UniProtKB-KW"/>
</dbReference>
<dbReference type="GO" id="GO:0005840">
    <property type="term" value="C:ribosome"/>
    <property type="evidence" value="ECO:0007669"/>
    <property type="project" value="UniProtKB-KW"/>
</dbReference>
<comment type="caution">
    <text evidence="11">The sequence shown here is derived from an EMBL/GenBank/DDBJ whole genome shotgun (WGS) entry which is preliminary data.</text>
</comment>
<dbReference type="EMBL" id="WJBH02000008">
    <property type="protein sequence ID" value="KAI9554381.1"/>
    <property type="molecule type" value="Genomic_DNA"/>
</dbReference>
<comment type="similarity">
    <text evidence="6">Belongs to the mitochondrion-specific ribosomal protein mL45 family.</text>
</comment>
<feature type="region of interest" description="Disordered" evidence="9">
    <location>
        <begin position="319"/>
        <end position="342"/>
    </location>
</feature>
<evidence type="ECO:0000256" key="4">
    <source>
        <dbReference type="ARBA" id="ARBA00023128"/>
    </source>
</evidence>